<dbReference type="NCBIfam" id="TIGR02443">
    <property type="entry name" value="YheV family putative zinc ribbon protein"/>
    <property type="match status" value="1"/>
</dbReference>
<accession>W9V1I2</accession>
<evidence type="ECO:0000313" key="2">
    <source>
        <dbReference type="EMBL" id="EXJ10002.1"/>
    </source>
</evidence>
<evidence type="ECO:0000313" key="3">
    <source>
        <dbReference type="Proteomes" id="UP000019464"/>
    </source>
</evidence>
<proteinExistence type="predicted"/>
<reference evidence="3" key="1">
    <citation type="submission" date="2012-11" db="EMBL/GenBank/DDBJ databases">
        <authorList>
            <person name="Singh A."/>
            <person name="Pinnaka A.K."/>
            <person name="Vaidya B."/>
        </authorList>
    </citation>
    <scope>NUCLEOTIDE SEQUENCE [LARGE SCALE GENOMIC DNA]</scope>
    <source>
        <strain evidence="3">AK23</strain>
    </source>
</reference>
<dbReference type="Proteomes" id="UP000019464">
    <property type="component" value="Unassembled WGS sequence"/>
</dbReference>
<organism evidence="2 3">
    <name type="scientific">Nitrincola nitratireducens</name>
    <dbReference type="NCBI Taxonomy" id="1229521"/>
    <lineage>
        <taxon>Bacteria</taxon>
        <taxon>Pseudomonadati</taxon>
        <taxon>Pseudomonadota</taxon>
        <taxon>Gammaproteobacteria</taxon>
        <taxon>Oceanospirillales</taxon>
        <taxon>Oceanospirillaceae</taxon>
        <taxon>Nitrincola</taxon>
    </lineage>
</organism>
<evidence type="ECO:0008006" key="4">
    <source>
        <dbReference type="Google" id="ProtNLM"/>
    </source>
</evidence>
<protein>
    <recommendedName>
        <fullName evidence="4">Metal-binding protein (DUF2387)</fullName>
    </recommendedName>
</protein>
<dbReference type="Pfam" id="PF09526">
    <property type="entry name" value="DUF2387"/>
    <property type="match status" value="1"/>
</dbReference>
<dbReference type="EMBL" id="AONB01000017">
    <property type="protein sequence ID" value="EXJ10002.1"/>
    <property type="molecule type" value="Genomic_DNA"/>
</dbReference>
<dbReference type="STRING" id="1229521.D791_02975"/>
<feature type="compositionally biased region" description="Polar residues" evidence="1">
    <location>
        <begin position="67"/>
        <end position="81"/>
    </location>
</feature>
<feature type="region of interest" description="Disordered" evidence="1">
    <location>
        <begin position="62"/>
        <end position="90"/>
    </location>
</feature>
<gene>
    <name evidence="2" type="ORF">D791_02975</name>
</gene>
<dbReference type="AlphaFoldDB" id="W9V1I2"/>
<reference evidence="2 3" key="2">
    <citation type="journal article" date="2015" name="Syst. Appl. Microbiol.">
        <title>Nitrincola nitratireducens sp. nov. isolated from a haloalkaline crater lake.</title>
        <authorList>
            <person name="Singh A."/>
            <person name="Vaidya B."/>
            <person name="Tanuku N.R."/>
            <person name="Pinnaka A.K."/>
        </authorList>
    </citation>
    <scope>NUCLEOTIDE SEQUENCE [LARGE SCALE GENOMIC DNA]</scope>
    <source>
        <strain evidence="2 3">AK23</strain>
    </source>
</reference>
<evidence type="ECO:0000256" key="1">
    <source>
        <dbReference type="SAM" id="MobiDB-lite"/>
    </source>
</evidence>
<name>W9V1I2_9GAMM</name>
<keyword evidence="3" id="KW-1185">Reference proteome</keyword>
<sequence>MPFFAITGLQGNAMSQIKRFIAGAVCPRCGKMDCVRMYRDEEREHRECIECGFADSLRLDGRPEPSELNTRVNGDTKTPASIRSEPEVKAQPIKFFTKPKKAADEGNNRH</sequence>
<comment type="caution">
    <text evidence="2">The sequence shown here is derived from an EMBL/GenBank/DDBJ whole genome shotgun (WGS) entry which is preliminary data.</text>
</comment>
<dbReference type="InterPro" id="IPR012658">
    <property type="entry name" value="YheV"/>
</dbReference>